<evidence type="ECO:0000256" key="2">
    <source>
        <dbReference type="SAM" id="Phobius"/>
    </source>
</evidence>
<evidence type="ECO:0000256" key="3">
    <source>
        <dbReference type="SAM" id="SignalP"/>
    </source>
</evidence>
<evidence type="ECO:0000259" key="4">
    <source>
        <dbReference type="SMART" id="SM00228"/>
    </source>
</evidence>
<proteinExistence type="predicted"/>
<keyword evidence="2" id="KW-0812">Transmembrane</keyword>
<dbReference type="InterPro" id="IPR036034">
    <property type="entry name" value="PDZ_sf"/>
</dbReference>
<sequence>MRVLLLMGIYFPGAFAQTASPTAAPTNAPTMSPTSAPTLAPTSAPTPMVSANPSSSPSSSPTETVGNLRFVEKGLTMILTGVGALDDDDKAHFATRTEKYIQFYYNTRNKGDAGDSDFAKKIEKVSVDISNVIAEILTEKDGGRRLGDSTQRELDSESEVKLQFDQEMAYDINTDDQDFINSVTPQLLIQDPFNTLGRREEYIIYLKTIGSDAEAFTNLHKLSPPELVAKNSQVSMMAIIGGSVGGVMLLAIGIFAYCWRSRKKQKEMRDFSDYGPRDPGNRGMLPESVSSALQEPEQRGYFQSQNSIQGGYQGSVITNDDPDYGYGPNMDRSIVSGTDGTYGGTIQSGSRMGGASLMGASFFGGQTLGTNSVFDEQSFRNFRNGNVKEELIIVEAPAGKLGVVIDTPDNGAPILHRIKDTCPIADQLRVNDKLIAVDDEDVTNMTAVKVSKLISQKSGNAVRKFTILRSV</sequence>
<gene>
    <name evidence="5" type="ORF">CTEN210_07912</name>
</gene>
<dbReference type="SMART" id="SM00228">
    <property type="entry name" value="PDZ"/>
    <property type="match status" value="1"/>
</dbReference>
<accession>A0AAD3H5W4</accession>
<organism evidence="5 6">
    <name type="scientific">Chaetoceros tenuissimus</name>
    <dbReference type="NCBI Taxonomy" id="426638"/>
    <lineage>
        <taxon>Eukaryota</taxon>
        <taxon>Sar</taxon>
        <taxon>Stramenopiles</taxon>
        <taxon>Ochrophyta</taxon>
        <taxon>Bacillariophyta</taxon>
        <taxon>Coscinodiscophyceae</taxon>
        <taxon>Chaetocerotophycidae</taxon>
        <taxon>Chaetocerotales</taxon>
        <taxon>Chaetocerotaceae</taxon>
        <taxon>Chaetoceros</taxon>
    </lineage>
</organism>
<comment type="caution">
    <text evidence="5">The sequence shown here is derived from an EMBL/GenBank/DDBJ whole genome shotgun (WGS) entry which is preliminary data.</text>
</comment>
<dbReference type="EMBL" id="BLLK01000045">
    <property type="protein sequence ID" value="GFH51436.1"/>
    <property type="molecule type" value="Genomic_DNA"/>
</dbReference>
<name>A0AAD3H5W4_9STRA</name>
<feature type="signal peptide" evidence="3">
    <location>
        <begin position="1"/>
        <end position="16"/>
    </location>
</feature>
<dbReference type="Gene3D" id="2.30.42.10">
    <property type="match status" value="1"/>
</dbReference>
<feature type="domain" description="PDZ" evidence="4">
    <location>
        <begin position="399"/>
        <end position="471"/>
    </location>
</feature>
<feature type="compositionally biased region" description="Low complexity" evidence="1">
    <location>
        <begin position="22"/>
        <end position="61"/>
    </location>
</feature>
<reference evidence="5 6" key="1">
    <citation type="journal article" date="2021" name="Sci. Rep.">
        <title>The genome of the diatom Chaetoceros tenuissimus carries an ancient integrated fragment of an extant virus.</title>
        <authorList>
            <person name="Hongo Y."/>
            <person name="Kimura K."/>
            <person name="Takaki Y."/>
            <person name="Yoshida Y."/>
            <person name="Baba S."/>
            <person name="Kobayashi G."/>
            <person name="Nagasaki K."/>
            <person name="Hano T."/>
            <person name="Tomaru Y."/>
        </authorList>
    </citation>
    <scope>NUCLEOTIDE SEQUENCE [LARGE SCALE GENOMIC DNA]</scope>
    <source>
        <strain evidence="5 6">NIES-3715</strain>
    </source>
</reference>
<dbReference type="PANTHER" id="PTHR38909:SF1">
    <property type="entry name" value="G PROTEIN GAMMA DOMAIN-CONTAINING PROTEIN"/>
    <property type="match status" value="1"/>
</dbReference>
<keyword evidence="3" id="KW-0732">Signal</keyword>
<dbReference type="Proteomes" id="UP001054902">
    <property type="component" value="Unassembled WGS sequence"/>
</dbReference>
<dbReference type="SUPFAM" id="SSF50156">
    <property type="entry name" value="PDZ domain-like"/>
    <property type="match status" value="1"/>
</dbReference>
<dbReference type="InterPro" id="IPR001478">
    <property type="entry name" value="PDZ"/>
</dbReference>
<dbReference type="PANTHER" id="PTHR38909">
    <property type="entry name" value="G PROTEIN GAMMA DOMAIN-CONTAINING PROTEIN"/>
    <property type="match status" value="1"/>
</dbReference>
<evidence type="ECO:0000313" key="5">
    <source>
        <dbReference type="EMBL" id="GFH51436.1"/>
    </source>
</evidence>
<feature type="chain" id="PRO_5041918397" description="PDZ domain-containing protein" evidence="3">
    <location>
        <begin position="17"/>
        <end position="471"/>
    </location>
</feature>
<dbReference type="AlphaFoldDB" id="A0AAD3H5W4"/>
<evidence type="ECO:0000313" key="6">
    <source>
        <dbReference type="Proteomes" id="UP001054902"/>
    </source>
</evidence>
<evidence type="ECO:0000256" key="1">
    <source>
        <dbReference type="SAM" id="MobiDB-lite"/>
    </source>
</evidence>
<protein>
    <recommendedName>
        <fullName evidence="4">PDZ domain-containing protein</fullName>
    </recommendedName>
</protein>
<keyword evidence="2" id="KW-0472">Membrane</keyword>
<feature type="transmembrane region" description="Helical" evidence="2">
    <location>
        <begin position="234"/>
        <end position="259"/>
    </location>
</feature>
<keyword evidence="6" id="KW-1185">Reference proteome</keyword>
<feature type="region of interest" description="Disordered" evidence="1">
    <location>
        <begin position="22"/>
        <end position="64"/>
    </location>
</feature>
<keyword evidence="2" id="KW-1133">Transmembrane helix</keyword>